<accession>A0ABV1AE18</accession>
<sequence length="165" mass="17560">MSGVSLSNPCKYHQPHPRRIVHHLSGGAGHHNPRHNSGAHGLPLGPILCPGGGAKTIWSKQQTILCDQAASLEEPKEPLKPLSEPDMGTSGTHLYPATQKTPPCSHVSLLCSLKKPRSENLQPQSGGRCTPGNPVHTRSASSILTGKIYQPVESCMSACAKKIPF</sequence>
<comment type="caution">
    <text evidence="2">The sequence shown here is derived from an EMBL/GenBank/DDBJ whole genome shotgun (WGS) entry which is preliminary data.</text>
</comment>
<name>A0ABV1AE18_9TELE</name>
<evidence type="ECO:0000313" key="3">
    <source>
        <dbReference type="Proteomes" id="UP001469553"/>
    </source>
</evidence>
<gene>
    <name evidence="2" type="ORF">AMECASPLE_036508</name>
</gene>
<organism evidence="2 3">
    <name type="scientific">Ameca splendens</name>
    <dbReference type="NCBI Taxonomy" id="208324"/>
    <lineage>
        <taxon>Eukaryota</taxon>
        <taxon>Metazoa</taxon>
        <taxon>Chordata</taxon>
        <taxon>Craniata</taxon>
        <taxon>Vertebrata</taxon>
        <taxon>Euteleostomi</taxon>
        <taxon>Actinopterygii</taxon>
        <taxon>Neopterygii</taxon>
        <taxon>Teleostei</taxon>
        <taxon>Neoteleostei</taxon>
        <taxon>Acanthomorphata</taxon>
        <taxon>Ovalentaria</taxon>
        <taxon>Atherinomorphae</taxon>
        <taxon>Cyprinodontiformes</taxon>
        <taxon>Goodeidae</taxon>
        <taxon>Ameca</taxon>
    </lineage>
</organism>
<reference evidence="2 3" key="1">
    <citation type="submission" date="2021-06" db="EMBL/GenBank/DDBJ databases">
        <authorList>
            <person name="Palmer J.M."/>
        </authorList>
    </citation>
    <scope>NUCLEOTIDE SEQUENCE [LARGE SCALE GENOMIC DNA]</scope>
    <source>
        <strain evidence="2 3">AS_MEX2019</strain>
        <tissue evidence="2">Muscle</tissue>
    </source>
</reference>
<feature type="region of interest" description="Disordered" evidence="1">
    <location>
        <begin position="74"/>
        <end position="98"/>
    </location>
</feature>
<keyword evidence="3" id="KW-1185">Reference proteome</keyword>
<dbReference type="EMBL" id="JAHRIP010090454">
    <property type="protein sequence ID" value="MEQ2316823.1"/>
    <property type="molecule type" value="Genomic_DNA"/>
</dbReference>
<evidence type="ECO:0000313" key="2">
    <source>
        <dbReference type="EMBL" id="MEQ2316823.1"/>
    </source>
</evidence>
<evidence type="ECO:0000256" key="1">
    <source>
        <dbReference type="SAM" id="MobiDB-lite"/>
    </source>
</evidence>
<proteinExistence type="predicted"/>
<protein>
    <submittedName>
        <fullName evidence="2">Uncharacterized protein</fullName>
    </submittedName>
</protein>
<dbReference type="Proteomes" id="UP001469553">
    <property type="component" value="Unassembled WGS sequence"/>
</dbReference>